<keyword evidence="2" id="KW-0802">TPR repeat</keyword>
<evidence type="ECO:0000256" key="3">
    <source>
        <dbReference type="PROSITE-ProRule" id="PRU01161"/>
    </source>
</evidence>
<gene>
    <name evidence="7" type="ORF">PPNO1_LOCUS2410</name>
</gene>
<evidence type="ECO:0000259" key="6">
    <source>
        <dbReference type="PROSITE" id="PS51635"/>
    </source>
</evidence>
<evidence type="ECO:0000256" key="2">
    <source>
        <dbReference type="PROSITE-ProRule" id="PRU00339"/>
    </source>
</evidence>
<evidence type="ECO:0000256" key="1">
    <source>
        <dbReference type="ARBA" id="ARBA00023098"/>
    </source>
</evidence>
<keyword evidence="8" id="KW-1185">Reference proteome</keyword>
<feature type="repeat" description="TPR" evidence="2">
    <location>
        <begin position="929"/>
        <end position="962"/>
    </location>
</feature>
<name>A0A9P1M8V5_9PEZI</name>
<dbReference type="SUPFAM" id="SSF48452">
    <property type="entry name" value="TPR-like"/>
    <property type="match status" value="2"/>
</dbReference>
<evidence type="ECO:0000256" key="4">
    <source>
        <dbReference type="SAM" id="Coils"/>
    </source>
</evidence>
<feature type="short sequence motif" description="GXGXXG" evidence="3">
    <location>
        <begin position="13"/>
        <end position="18"/>
    </location>
</feature>
<dbReference type="InterPro" id="IPR053137">
    <property type="entry name" value="NLR-like"/>
</dbReference>
<keyword evidence="4" id="KW-0175">Coiled coil</keyword>
<dbReference type="Gene3D" id="1.25.40.10">
    <property type="entry name" value="Tetratricopeptide repeat domain"/>
    <property type="match status" value="2"/>
</dbReference>
<feature type="short sequence motif" description="GXSXG" evidence="3">
    <location>
        <begin position="53"/>
        <end position="57"/>
    </location>
</feature>
<dbReference type="PROSITE" id="PS51635">
    <property type="entry name" value="PNPLA"/>
    <property type="match status" value="1"/>
</dbReference>
<dbReference type="Gene3D" id="3.40.50.300">
    <property type="entry name" value="P-loop containing nucleotide triphosphate hydrolases"/>
    <property type="match status" value="1"/>
</dbReference>
<dbReference type="GO" id="GO:0046486">
    <property type="term" value="P:glycerolipid metabolic process"/>
    <property type="evidence" value="ECO:0007669"/>
    <property type="project" value="UniProtKB-ARBA"/>
</dbReference>
<dbReference type="OrthoDB" id="626167at2759"/>
<sequence>MSETPVCLLALDGGGIRGLSELLILEEIMDRIKYDLGMADDPLPADFFDLIGGTSTGGWIALLLGRVRLSVPEARKAYIRIAKEVFSMDRYARKSKFDGKKLEERVKRVLQRNLGESHSEERLLDRSSPSCKTFVCAVPKQDTQARGKSRNVCNTGAGLARGVRLSNPEVTNPVGLINALKDIANEADATAERVQQQLRHLEAGTYFRFNVDHGLDEIALEEWEHLSEVRTYTKEYLDQDEISSNIDKIVLALLTSKADLSQGSSRAYVQVSVPRSSLSTARRFTRKTQRQRWRAPELRPEFNVTVEDFAVTGGSFQENPEVFEDDYSEYYQLDSAPPPSSGRYSQQWIGPFQNPSLGDGPADFVGRDAILAQALELVRATTANGICIRTAIEGHGGNGKTRIALEVASRIYQQDPNFSVFWVSAVDAATFENGYCEIGHALNVPNVGDDRADFKSLVKTALSQCASDWLLVIDNADDMDLFYGKRTSFHKYLPFTRESAGYKGSILFTTRSHKVAVQLATGRGFIVDVQRMTRGEAHSLLERCIGPTQPADAENVSQLLDYLKDQPLAIKQATAYIQRHRVTIAEYLGLCDSRDSRNKSSQKPVDKGPEAQGSHRDAGARSDHRDAGGQKDHQDTGKPVTASLRVSLEQIARSEPLATEYIKFMSFLIEKDISFDILPAPQHNRRRLIAAIDVLKRYGLISENRKELYQMHRLVRVESVLVGKLAASSRLLGKHDEAEDLYRLNLRLQKEMLGPNAHETLATMRNLADSLRQQKKYKEAEDLYQQTLDLSTYTHGSKTPETLATMNHLANTQSSQGKYKAAEDTYLQAVELAEDLHGPEASGTLTIMNNLADCLQSQGMVKEAEELSRYTLQLRRKAAGLEAADTIMNIHNLADSLFAQEKYREAEDLYDSALQLWRKARGPEAPETITAMNNLGHSLYKQKQYKAAEERWQETLQLQKESLDLKPIKQPRL</sequence>
<protein>
    <recommendedName>
        <fullName evidence="6">PNPLA domain-containing protein</fullName>
    </recommendedName>
</protein>
<feature type="region of interest" description="Disordered" evidence="5">
    <location>
        <begin position="595"/>
        <end position="641"/>
    </location>
</feature>
<dbReference type="InterPro" id="IPR019734">
    <property type="entry name" value="TPR_rpt"/>
</dbReference>
<reference evidence="7" key="1">
    <citation type="submission" date="2022-11" db="EMBL/GenBank/DDBJ databases">
        <authorList>
            <person name="Scott C."/>
            <person name="Bruce N."/>
        </authorList>
    </citation>
    <scope>NUCLEOTIDE SEQUENCE</scope>
</reference>
<dbReference type="AlphaFoldDB" id="A0A9P1M8V5"/>
<comment type="caution">
    <text evidence="7">The sequence shown here is derived from an EMBL/GenBank/DDBJ whole genome shotgun (WGS) entry which is preliminary data.</text>
</comment>
<dbReference type="Pfam" id="PF01734">
    <property type="entry name" value="Patatin"/>
    <property type="match status" value="1"/>
</dbReference>
<dbReference type="InterPro" id="IPR016035">
    <property type="entry name" value="Acyl_Trfase/lysoPLipase"/>
</dbReference>
<dbReference type="Pfam" id="PF13424">
    <property type="entry name" value="TPR_12"/>
    <property type="match status" value="3"/>
</dbReference>
<dbReference type="PANTHER" id="PTHR46082:SF6">
    <property type="entry name" value="AAA+ ATPASE DOMAIN-CONTAINING PROTEIN-RELATED"/>
    <property type="match status" value="1"/>
</dbReference>
<dbReference type="Proteomes" id="UP000838763">
    <property type="component" value="Unassembled WGS sequence"/>
</dbReference>
<organism evidence="7 8">
    <name type="scientific">Parascedosporium putredinis</name>
    <dbReference type="NCBI Taxonomy" id="1442378"/>
    <lineage>
        <taxon>Eukaryota</taxon>
        <taxon>Fungi</taxon>
        <taxon>Dikarya</taxon>
        <taxon>Ascomycota</taxon>
        <taxon>Pezizomycotina</taxon>
        <taxon>Sordariomycetes</taxon>
        <taxon>Hypocreomycetidae</taxon>
        <taxon>Microascales</taxon>
        <taxon>Microascaceae</taxon>
        <taxon>Parascedosporium</taxon>
    </lineage>
</organism>
<comment type="caution">
    <text evidence="3">Lacks conserved residue(s) required for the propagation of feature annotation.</text>
</comment>
<dbReference type="InterPro" id="IPR002641">
    <property type="entry name" value="PNPLA_dom"/>
</dbReference>
<feature type="domain" description="PNPLA" evidence="6">
    <location>
        <begin position="9"/>
        <end position="180"/>
    </location>
</feature>
<proteinExistence type="predicted"/>
<dbReference type="EMBL" id="CALLCH030000005">
    <property type="protein sequence ID" value="CAI4212654.1"/>
    <property type="molecule type" value="Genomic_DNA"/>
</dbReference>
<keyword evidence="1" id="KW-0443">Lipid metabolism</keyword>
<evidence type="ECO:0000313" key="7">
    <source>
        <dbReference type="EMBL" id="CAI4212654.1"/>
    </source>
</evidence>
<evidence type="ECO:0000313" key="8">
    <source>
        <dbReference type="Proteomes" id="UP000838763"/>
    </source>
</evidence>
<dbReference type="PROSITE" id="PS50005">
    <property type="entry name" value="TPR"/>
    <property type="match status" value="1"/>
</dbReference>
<dbReference type="Gene3D" id="3.40.1090.10">
    <property type="entry name" value="Cytosolic phospholipase A2 catalytic domain"/>
    <property type="match status" value="1"/>
</dbReference>
<dbReference type="SMART" id="SM00028">
    <property type="entry name" value="TPR"/>
    <property type="match status" value="6"/>
</dbReference>
<evidence type="ECO:0000256" key="5">
    <source>
        <dbReference type="SAM" id="MobiDB-lite"/>
    </source>
</evidence>
<dbReference type="InterPro" id="IPR027417">
    <property type="entry name" value="P-loop_NTPase"/>
</dbReference>
<feature type="coiled-coil region" evidence="4">
    <location>
        <begin position="177"/>
        <end position="204"/>
    </location>
</feature>
<dbReference type="PANTHER" id="PTHR46082">
    <property type="entry name" value="ATP/GTP-BINDING PROTEIN-RELATED"/>
    <property type="match status" value="1"/>
</dbReference>
<dbReference type="SUPFAM" id="SSF52540">
    <property type="entry name" value="P-loop containing nucleoside triphosphate hydrolases"/>
    <property type="match status" value="1"/>
</dbReference>
<accession>A0A9P1M8V5</accession>
<dbReference type="InterPro" id="IPR011990">
    <property type="entry name" value="TPR-like_helical_dom_sf"/>
</dbReference>
<feature type="compositionally biased region" description="Basic and acidic residues" evidence="5">
    <location>
        <begin position="595"/>
        <end position="636"/>
    </location>
</feature>
<dbReference type="SUPFAM" id="SSF52151">
    <property type="entry name" value="FabD/lysophospholipase-like"/>
    <property type="match status" value="1"/>
</dbReference>